<dbReference type="Proteomes" id="UP000078397">
    <property type="component" value="Unassembled WGS sequence"/>
</dbReference>
<evidence type="ECO:0000256" key="1">
    <source>
        <dbReference type="SAM" id="Coils"/>
    </source>
</evidence>
<proteinExistence type="predicted"/>
<keyword evidence="4" id="KW-1185">Reference proteome</keyword>
<name>A0A179FY15_METCM</name>
<evidence type="ECO:0000313" key="4">
    <source>
        <dbReference type="Proteomes" id="UP000078397"/>
    </source>
</evidence>
<feature type="compositionally biased region" description="Acidic residues" evidence="2">
    <location>
        <begin position="361"/>
        <end position="373"/>
    </location>
</feature>
<protein>
    <submittedName>
        <fullName evidence="3">Uncharacterized protein</fullName>
    </submittedName>
</protein>
<dbReference type="OrthoDB" id="5428925at2759"/>
<feature type="compositionally biased region" description="Basic and acidic residues" evidence="2">
    <location>
        <begin position="184"/>
        <end position="194"/>
    </location>
</feature>
<dbReference type="STRING" id="1380566.A0A179FY15"/>
<sequence length="706" mass="77353">MPWKPAATAGNGHRPRVSSKSIRGQISSPIPIPDPMDEEFHMREQAAMVTGGGDGTSNEPVLVFQDAASSNQSQQMTRFTTGSSSNMDPLIQHQQSDALVSIPPPDSIVTQSSGTRPHQYTHPSNQENDRRNSTAGKPQRKKSTLKSAFSKLFGRKKKVDAKDKGRLAGQKASEATSHSPSKQHRSDPTWERSNQKSVEPNRSFSMPITEYDRALRSHSIGPDDVLAIQSARNSMNTDVRLSGKHSAPYEPATHPASPRWAGGSKLAGLSPRPASSQDRGTRMAGLSDDPSEIGRAVSSDARGLKRRSRSLSVMPSLELASQGVVRRRSAEIRYWRESYVAPFMSPTSTTANDEIEDLLSGEVEEEEEEEEELTPSAQDRAATPDETIPVDPVEPRAETPTDTAKTTDPSVSVERVSLDSRVSSLETRMSRLEGIVLQLGQSIPALRQPSNTQTRSPGGGPRQVQLQTPEHIIHSMQLQPGDFGLQDEPRQSTSRPSTRHSDASKMTFGDINEATPRATILSPADGETRPAFLSAPPQGIDVTPKGRHGSVTFEHYTNLMALLETERSAREALEAQVRSLGRQIQLMSKSMAYTNTESESPSIDRSLGEVSVFDHDDDDEGRRRLTATRFEYNTLGLEDSGIATDNRSEDEYTESFVTPVEMGKSDFDMYGNENDPMLSSGRKLSLSHITMRQPLTAMQQGVTKAV</sequence>
<evidence type="ECO:0000313" key="3">
    <source>
        <dbReference type="EMBL" id="OAQ70534.1"/>
    </source>
</evidence>
<accession>A0A179FY15</accession>
<gene>
    <name evidence="3" type="ORF">VFPPC_13374</name>
</gene>
<feature type="compositionally biased region" description="Polar residues" evidence="2">
    <location>
        <begin position="400"/>
        <end position="410"/>
    </location>
</feature>
<organism evidence="3 4">
    <name type="scientific">Pochonia chlamydosporia 170</name>
    <dbReference type="NCBI Taxonomy" id="1380566"/>
    <lineage>
        <taxon>Eukaryota</taxon>
        <taxon>Fungi</taxon>
        <taxon>Dikarya</taxon>
        <taxon>Ascomycota</taxon>
        <taxon>Pezizomycotina</taxon>
        <taxon>Sordariomycetes</taxon>
        <taxon>Hypocreomycetidae</taxon>
        <taxon>Hypocreales</taxon>
        <taxon>Clavicipitaceae</taxon>
        <taxon>Pochonia</taxon>
    </lineage>
</organism>
<comment type="caution">
    <text evidence="3">The sequence shown here is derived from an EMBL/GenBank/DDBJ whole genome shotgun (WGS) entry which is preliminary data.</text>
</comment>
<dbReference type="RefSeq" id="XP_018147071.1">
    <property type="nucleotide sequence ID" value="XM_018291151.1"/>
</dbReference>
<feature type="region of interest" description="Disordered" evidence="2">
    <location>
        <begin position="361"/>
        <end position="423"/>
    </location>
</feature>
<feature type="compositionally biased region" description="Polar residues" evidence="2">
    <location>
        <begin position="108"/>
        <end position="126"/>
    </location>
</feature>
<keyword evidence="1" id="KW-0175">Coiled coil</keyword>
<feature type="region of interest" description="Disordered" evidence="2">
    <location>
        <begin position="237"/>
        <end position="311"/>
    </location>
</feature>
<feature type="coiled-coil region" evidence="1">
    <location>
        <begin position="556"/>
        <end position="583"/>
    </location>
</feature>
<feature type="compositionally biased region" description="Polar residues" evidence="2">
    <location>
        <begin position="67"/>
        <end position="98"/>
    </location>
</feature>
<feature type="compositionally biased region" description="Polar residues" evidence="2">
    <location>
        <begin position="195"/>
        <end position="206"/>
    </location>
</feature>
<evidence type="ECO:0000256" key="2">
    <source>
        <dbReference type="SAM" id="MobiDB-lite"/>
    </source>
</evidence>
<dbReference type="EMBL" id="LSBJ02000002">
    <property type="protein sequence ID" value="OAQ70534.1"/>
    <property type="molecule type" value="Genomic_DNA"/>
</dbReference>
<feature type="region of interest" description="Disordered" evidence="2">
    <location>
        <begin position="443"/>
        <end position="464"/>
    </location>
</feature>
<dbReference type="GeneID" id="28855145"/>
<reference evidence="3 4" key="1">
    <citation type="journal article" date="2016" name="PLoS Pathog.">
        <title>Biosynthesis of antibiotic leucinostatins in bio-control fungus Purpureocillium lilacinum and their inhibition on phytophthora revealed by genome mining.</title>
        <authorList>
            <person name="Wang G."/>
            <person name="Liu Z."/>
            <person name="Lin R."/>
            <person name="Li E."/>
            <person name="Mao Z."/>
            <person name="Ling J."/>
            <person name="Yang Y."/>
            <person name="Yin W.B."/>
            <person name="Xie B."/>
        </authorList>
    </citation>
    <scope>NUCLEOTIDE SEQUENCE [LARGE SCALE GENOMIC DNA]</scope>
    <source>
        <strain evidence="3">170</strain>
    </source>
</reference>
<dbReference type="AlphaFoldDB" id="A0A179FY15"/>
<dbReference type="KEGG" id="pchm:VFPPC_13374"/>
<feature type="region of interest" description="Disordered" evidence="2">
    <location>
        <begin position="1"/>
        <end position="206"/>
    </location>
</feature>
<feature type="region of interest" description="Disordered" evidence="2">
    <location>
        <begin position="480"/>
        <end position="510"/>
    </location>
</feature>